<protein>
    <submittedName>
        <fullName evidence="1">Uncharacterized protein</fullName>
    </submittedName>
</protein>
<comment type="caution">
    <text evidence="1">The sequence shown here is derived from an EMBL/GenBank/DDBJ whole genome shotgun (WGS) entry which is preliminary data.</text>
</comment>
<dbReference type="Proteomes" id="UP001320706">
    <property type="component" value="Unassembled WGS sequence"/>
</dbReference>
<gene>
    <name evidence="1" type="ORF">M8818_004800</name>
</gene>
<proteinExistence type="predicted"/>
<reference evidence="1" key="1">
    <citation type="submission" date="2024-02" db="EMBL/GenBank/DDBJ databases">
        <title>Metagenome Assembled Genome of Zalaria obscura JY119.</title>
        <authorList>
            <person name="Vighnesh L."/>
            <person name="Jagadeeshwari U."/>
            <person name="Venkata Ramana C."/>
            <person name="Sasikala C."/>
        </authorList>
    </citation>
    <scope>NUCLEOTIDE SEQUENCE</scope>
    <source>
        <strain evidence="1">JY119</strain>
    </source>
</reference>
<keyword evidence="2" id="KW-1185">Reference proteome</keyword>
<organism evidence="1 2">
    <name type="scientific">Zalaria obscura</name>
    <dbReference type="NCBI Taxonomy" id="2024903"/>
    <lineage>
        <taxon>Eukaryota</taxon>
        <taxon>Fungi</taxon>
        <taxon>Dikarya</taxon>
        <taxon>Ascomycota</taxon>
        <taxon>Pezizomycotina</taxon>
        <taxon>Dothideomycetes</taxon>
        <taxon>Dothideomycetidae</taxon>
        <taxon>Dothideales</taxon>
        <taxon>Zalariaceae</taxon>
        <taxon>Zalaria</taxon>
    </lineage>
</organism>
<evidence type="ECO:0000313" key="1">
    <source>
        <dbReference type="EMBL" id="KAK8205624.1"/>
    </source>
</evidence>
<evidence type="ECO:0000313" key="2">
    <source>
        <dbReference type="Proteomes" id="UP001320706"/>
    </source>
</evidence>
<name>A0ACC3SAM9_9PEZI</name>
<sequence>MATITRSPTPHTEPFPAAPNTPTSLPASHSRVLPYSSKENPNLLRPHSSGKSDLNTHITGRRSVSPKSPVGLSPRVSPAPLTGAAALADARRYKQQKEREQASRQTSPNPAASALNELMSGGHGMSRPSDAPQYNKLSEPMRRVAEKITVPVSAPETQGISPTSTSSLLTLESTGAPSAMTVTANGGSNTIPIVAEPANMTESPAPAGPEGSFRANEIENKSYTYPGSAAVEQQLDQGPARNMSLPGVGEFQGSGTPRSPSTKRHKCPYCSTDFTRHHNLKSHLLTHSQEKPYVCQTCQARFRRLHDLKRHTKLHTGERPHTCPKCGRRFARGDALARHNKGPGGCAGRRSSFGDDGEGGEGGGDDDDMEGMEYGDHGDGRDDQDMLEQPRRVSEPSRKRTHLEAPSDSGRSIYRQHSSTYPPIAGRMFRGATGEMGPPSTVLGSSSGAASPTSSHNLMSPSATSSYNSSMQYPPPPNQPPVFAQGGMTESPKPLSPGQPDSTQSQARLGIEQTTASFHRNRSPSLTQQFQQQHFGRGTGRGTTPHLGTHLASHPPQLPSLSGLASGHNTAGRPAMPTSAPIAGPSMLGQHQQNMSQQSGSQAGSMSSHSHHGSANSIRDVLGGGGGGDPADLWGYIRNLENRFSRMQDEYELRISRLQEDVIGLKGQLGYPPR</sequence>
<accession>A0ACC3SAM9</accession>
<dbReference type="EMBL" id="JAMKPW020000023">
    <property type="protein sequence ID" value="KAK8205624.1"/>
    <property type="molecule type" value="Genomic_DNA"/>
</dbReference>